<dbReference type="Pfam" id="PF03816">
    <property type="entry name" value="LytR_cpsA_psr"/>
    <property type="match status" value="1"/>
</dbReference>
<evidence type="ECO:0000256" key="2">
    <source>
        <dbReference type="SAM" id="Phobius"/>
    </source>
</evidence>
<dbReference type="PANTHER" id="PTHR33392">
    <property type="entry name" value="POLYISOPRENYL-TEICHOIC ACID--PEPTIDOGLYCAN TEICHOIC ACID TRANSFERASE TAGU"/>
    <property type="match status" value="1"/>
</dbReference>
<feature type="domain" description="Cell envelope-related transcriptional attenuator" evidence="3">
    <location>
        <begin position="81"/>
        <end position="228"/>
    </location>
</feature>
<protein>
    <submittedName>
        <fullName evidence="4">LCP family protein</fullName>
    </submittedName>
</protein>
<keyword evidence="5" id="KW-1185">Reference proteome</keyword>
<evidence type="ECO:0000313" key="5">
    <source>
        <dbReference type="Proteomes" id="UP001597079"/>
    </source>
</evidence>
<feature type="transmembrane region" description="Helical" evidence="2">
    <location>
        <begin position="16"/>
        <end position="38"/>
    </location>
</feature>
<evidence type="ECO:0000313" key="4">
    <source>
        <dbReference type="EMBL" id="MFD1674907.1"/>
    </source>
</evidence>
<dbReference type="PANTHER" id="PTHR33392:SF6">
    <property type="entry name" value="POLYISOPRENYL-TEICHOIC ACID--PEPTIDOGLYCAN TEICHOIC ACID TRANSFERASE TAGU"/>
    <property type="match status" value="1"/>
</dbReference>
<dbReference type="RefSeq" id="WP_377942781.1">
    <property type="nucleotide sequence ID" value="NZ_JBHUCX010000024.1"/>
</dbReference>
<accession>A0ABW4JF56</accession>
<comment type="similarity">
    <text evidence="1">Belongs to the LytR/CpsA/Psr (LCP) family.</text>
</comment>
<gene>
    <name evidence="4" type="ORF">ACFSB2_09375</name>
</gene>
<name>A0ABW4JF56_9BACL</name>
<dbReference type="Gene3D" id="3.40.630.190">
    <property type="entry name" value="LCP protein"/>
    <property type="match status" value="1"/>
</dbReference>
<dbReference type="InterPro" id="IPR004474">
    <property type="entry name" value="LytR_CpsA_psr"/>
</dbReference>
<dbReference type="InterPro" id="IPR050922">
    <property type="entry name" value="LytR/CpsA/Psr_CW_biosynth"/>
</dbReference>
<proteinExistence type="inferred from homology"/>
<reference evidence="5" key="1">
    <citation type="journal article" date="2019" name="Int. J. Syst. Evol. Microbiol.">
        <title>The Global Catalogue of Microorganisms (GCM) 10K type strain sequencing project: providing services to taxonomists for standard genome sequencing and annotation.</title>
        <authorList>
            <consortium name="The Broad Institute Genomics Platform"/>
            <consortium name="The Broad Institute Genome Sequencing Center for Infectious Disease"/>
            <person name="Wu L."/>
            <person name="Ma J."/>
        </authorList>
    </citation>
    <scope>NUCLEOTIDE SEQUENCE [LARGE SCALE GENOMIC DNA]</scope>
    <source>
        <strain evidence="5">CGMCC 1.12286</strain>
    </source>
</reference>
<comment type="caution">
    <text evidence="4">The sequence shown here is derived from an EMBL/GenBank/DDBJ whole genome shotgun (WGS) entry which is preliminary data.</text>
</comment>
<dbReference type="NCBIfam" id="TIGR00350">
    <property type="entry name" value="lytR_cpsA_psr"/>
    <property type="match status" value="1"/>
</dbReference>
<evidence type="ECO:0000256" key="1">
    <source>
        <dbReference type="ARBA" id="ARBA00006068"/>
    </source>
</evidence>
<keyword evidence="2" id="KW-1133">Transmembrane helix</keyword>
<keyword evidence="2" id="KW-0812">Transmembrane</keyword>
<organism evidence="4 5">
    <name type="scientific">Alicyclobacillus fodiniaquatilis</name>
    <dbReference type="NCBI Taxonomy" id="1661150"/>
    <lineage>
        <taxon>Bacteria</taxon>
        <taxon>Bacillati</taxon>
        <taxon>Bacillota</taxon>
        <taxon>Bacilli</taxon>
        <taxon>Bacillales</taxon>
        <taxon>Alicyclobacillaceae</taxon>
        <taxon>Alicyclobacillus</taxon>
    </lineage>
</organism>
<dbReference type="EMBL" id="JBHUCX010000024">
    <property type="protein sequence ID" value="MFD1674907.1"/>
    <property type="molecule type" value="Genomic_DNA"/>
</dbReference>
<evidence type="ECO:0000259" key="3">
    <source>
        <dbReference type="Pfam" id="PF03816"/>
    </source>
</evidence>
<dbReference type="Proteomes" id="UP001597079">
    <property type="component" value="Unassembled WGS sequence"/>
</dbReference>
<keyword evidence="2" id="KW-0472">Membrane</keyword>
<sequence length="338" mass="37576">MSERPHREKSSRLTKYVIRFCSVIGGFVVLGGVGAYGATHLPLAHSHVQAAHLKHMLPPDPDRETILLIGTDARIGDPLGNSDVLCVVSLDDKHRRVEMMSIPRDTQVAFPDGRYHKINDALLQGGPSLTLQMVENLIGLPVDHYAVTRFDGLVNTINRIGGIDINVPARMHYYTGDKQYGVIDLKPGQQHLNGEQALAFVRFRHDALGDIGRTERQQAFLTALKQQLLRPATIPKLPGLLTAVSRSVDSDMTLVDMGRLASQAQKYAGYKTIHETLPGSFHDPNPNVPNDLSYWVVNPRQARYAAKQFFADGIVQQNPVQDPAQTHTWTYPKLDKDK</sequence>